<organism evidence="2">
    <name type="scientific">Synechococcus elongatus PCC 11802</name>
    <dbReference type="NCBI Taxonomy" id="2283154"/>
    <lineage>
        <taxon>Bacteria</taxon>
        <taxon>Bacillati</taxon>
        <taxon>Cyanobacteriota</taxon>
        <taxon>Cyanophyceae</taxon>
        <taxon>Synechococcales</taxon>
        <taxon>Synechococcaceae</taxon>
        <taxon>Synechococcus</taxon>
    </lineage>
</organism>
<dbReference type="GO" id="GO:0016757">
    <property type="term" value="F:glycosyltransferase activity"/>
    <property type="evidence" value="ECO:0007669"/>
    <property type="project" value="UniProtKB-KW"/>
</dbReference>
<keyword evidence="2" id="KW-0808">Transferase</keyword>
<dbReference type="AlphaFoldDB" id="A0AAT9JVU7"/>
<dbReference type="SUPFAM" id="SSF53756">
    <property type="entry name" value="UDP-Glycosyltransferase/glycogen phosphorylase"/>
    <property type="match status" value="1"/>
</dbReference>
<keyword evidence="2" id="KW-0328">Glycosyltransferase</keyword>
<dbReference type="InterPro" id="IPR050194">
    <property type="entry name" value="Glycosyltransferase_grp1"/>
</dbReference>
<evidence type="ECO:0000313" key="2">
    <source>
        <dbReference type="EMBL" id="QFZ92685.2"/>
    </source>
</evidence>
<dbReference type="Pfam" id="PF00534">
    <property type="entry name" value="Glycos_transf_1"/>
    <property type="match status" value="1"/>
</dbReference>
<dbReference type="EMBL" id="CP034671">
    <property type="protein sequence ID" value="QFZ92685.2"/>
    <property type="molecule type" value="Genomic_DNA"/>
</dbReference>
<feature type="domain" description="Glycosyl transferase family 1" evidence="1">
    <location>
        <begin position="188"/>
        <end position="340"/>
    </location>
</feature>
<dbReference type="RefSeq" id="WP_338437974.1">
    <property type="nucleotide sequence ID" value="NZ_CP034671.2"/>
</dbReference>
<name>A0AAT9JVU7_SYNEL</name>
<reference evidence="2" key="1">
    <citation type="submission" date="2024-01" db="EMBL/GenBank/DDBJ databases">
        <title>Synechococcus elongatus PCC 11802, a close yet different native of Synechococcus elongatus PCC 11801.</title>
        <authorList>
            <person name="Jaiswal D."/>
            <person name="Sengupta A."/>
            <person name="Sengupta S."/>
            <person name="Pakrasi H.B."/>
            <person name="Wangikar P."/>
        </authorList>
    </citation>
    <scope>NUCLEOTIDE SEQUENCE</scope>
    <source>
        <strain evidence="2">PCC 11802</strain>
    </source>
</reference>
<dbReference type="PANTHER" id="PTHR45947">
    <property type="entry name" value="SULFOQUINOVOSYL TRANSFERASE SQD2"/>
    <property type="match status" value="1"/>
</dbReference>
<dbReference type="PANTHER" id="PTHR45947:SF3">
    <property type="entry name" value="SULFOQUINOVOSYL TRANSFERASE SQD2"/>
    <property type="match status" value="1"/>
</dbReference>
<proteinExistence type="predicted"/>
<dbReference type="Gene3D" id="3.40.50.2000">
    <property type="entry name" value="Glycogen Phosphorylase B"/>
    <property type="match status" value="2"/>
</dbReference>
<protein>
    <submittedName>
        <fullName evidence="2">Glycosyltransferase</fullName>
        <ecNumber evidence="2">2.4.-.-</ecNumber>
    </submittedName>
</protein>
<sequence>MTVLLALHRIGPYHHARFQAAAKHLTLTVLETRPQSQEYPWEFIPPQPAYAIAQLPVAADPEQDLPTAELDRQLQAFCNRLQPQAIVTVGWADRAYQRLLLLAQQRRIPAVIISDSRWRDQPRSFLPEAIKRNLLRGYSAAIVAGQESQAYLEQLGFPATAIFQPWDVVDNAFFAQAATTHAKTSLNPHFLCISRFIAKKNHQGLLEAYALYQGQGGQWGLKLVGSGPLESSMRQQIQTLPQPQQVHLQPFQQLEVIAQCYAQAQAFILASSSDQWGLVVNEAMAAGVPVLVSSACGCAIDLVKPGVSGWVFDPEQPQALAALLHRVEQQSPTARSDLIAAACHQLEHFSPATFALGLVRAIAHAQQFPRYSRRATALAQLLSHRQP</sequence>
<dbReference type="InterPro" id="IPR001296">
    <property type="entry name" value="Glyco_trans_1"/>
</dbReference>
<dbReference type="CDD" id="cd03801">
    <property type="entry name" value="GT4_PimA-like"/>
    <property type="match status" value="1"/>
</dbReference>
<gene>
    <name evidence="2" type="ORF">EKO22_10385</name>
</gene>
<evidence type="ECO:0000259" key="1">
    <source>
        <dbReference type="Pfam" id="PF00534"/>
    </source>
</evidence>
<accession>A0AAT9JVU7</accession>
<dbReference type="EC" id="2.4.-.-" evidence="2"/>